<protein>
    <recommendedName>
        <fullName evidence="2">Transglutaminase-like domain-containing protein</fullName>
    </recommendedName>
</protein>
<sequence length="360" mass="39198">MKRMCHILGAVLSLLPAVGRSQALPTAGYASLDRFARELPDAQAATVTQLAASLAAQACTDEEKARLIFAWLATHVAYDTAFLRGETGPGHTPAQVLAGRRAICQGYADLFTALATAMQLPARTVSGYGRTSDQPDPLAGKAPNHAWNVYQAGGTWHLADATWGAGSVDDKLAFTQGFNPFWFDTPPAAAIFSHLPTEPKWQLLPQPATSAEFRGWGCVSSVWFELGLDGTYLRRVLAPRGRFRAGPLPEVFATPYPVGLVRVPRRARLVSGEPVEFVFRAPPGVELSLEMDWRSVPFRDSAGYRRAFFVADVRDAKKIGVVIGQKNDAHSRKYLLRYSVEPAARAAQLASADTTGYLRR</sequence>
<dbReference type="PANTHER" id="PTHR46333">
    <property type="entry name" value="CYTOKINESIS PROTEIN 3"/>
    <property type="match status" value="1"/>
</dbReference>
<evidence type="ECO:0000256" key="1">
    <source>
        <dbReference type="SAM" id="SignalP"/>
    </source>
</evidence>
<dbReference type="Proteomes" id="UP001501153">
    <property type="component" value="Unassembled WGS sequence"/>
</dbReference>
<feature type="chain" id="PRO_5045747319" description="Transglutaminase-like domain-containing protein" evidence="1">
    <location>
        <begin position="24"/>
        <end position="360"/>
    </location>
</feature>
<dbReference type="EMBL" id="BAABGZ010000006">
    <property type="protein sequence ID" value="GAA4347311.1"/>
    <property type="molecule type" value="Genomic_DNA"/>
</dbReference>
<dbReference type="SMART" id="SM00460">
    <property type="entry name" value="TGc"/>
    <property type="match status" value="1"/>
</dbReference>
<evidence type="ECO:0000259" key="2">
    <source>
        <dbReference type="SMART" id="SM00460"/>
    </source>
</evidence>
<gene>
    <name evidence="3" type="ORF">GCM10023185_02320</name>
</gene>
<dbReference type="SUPFAM" id="SSF54001">
    <property type="entry name" value="Cysteine proteinases"/>
    <property type="match status" value="1"/>
</dbReference>
<dbReference type="Gene3D" id="3.10.620.30">
    <property type="match status" value="1"/>
</dbReference>
<feature type="signal peptide" evidence="1">
    <location>
        <begin position="1"/>
        <end position="23"/>
    </location>
</feature>
<evidence type="ECO:0000313" key="4">
    <source>
        <dbReference type="Proteomes" id="UP001501153"/>
    </source>
</evidence>
<comment type="caution">
    <text evidence="3">The sequence shown here is derived from an EMBL/GenBank/DDBJ whole genome shotgun (WGS) entry which is preliminary data.</text>
</comment>
<name>A0ABP8HY45_9BACT</name>
<keyword evidence="1" id="KW-0732">Signal</keyword>
<dbReference type="InterPro" id="IPR038765">
    <property type="entry name" value="Papain-like_cys_pep_sf"/>
</dbReference>
<dbReference type="PANTHER" id="PTHR46333:SF2">
    <property type="entry name" value="CYTOKINESIS PROTEIN 3"/>
    <property type="match status" value="1"/>
</dbReference>
<accession>A0ABP8HY45</accession>
<proteinExistence type="predicted"/>
<evidence type="ECO:0000313" key="3">
    <source>
        <dbReference type="EMBL" id="GAA4347311.1"/>
    </source>
</evidence>
<feature type="domain" description="Transglutaminase-like" evidence="2">
    <location>
        <begin position="96"/>
        <end position="163"/>
    </location>
</feature>
<dbReference type="RefSeq" id="WP_345233031.1">
    <property type="nucleotide sequence ID" value="NZ_BAABGZ010000006.1"/>
</dbReference>
<organism evidence="3 4">
    <name type="scientific">Hymenobacter saemangeumensis</name>
    <dbReference type="NCBI Taxonomy" id="1084522"/>
    <lineage>
        <taxon>Bacteria</taxon>
        <taxon>Pseudomonadati</taxon>
        <taxon>Bacteroidota</taxon>
        <taxon>Cytophagia</taxon>
        <taxon>Cytophagales</taxon>
        <taxon>Hymenobacteraceae</taxon>
        <taxon>Hymenobacter</taxon>
    </lineage>
</organism>
<reference evidence="4" key="1">
    <citation type="journal article" date="2019" name="Int. J. Syst. Evol. Microbiol.">
        <title>The Global Catalogue of Microorganisms (GCM) 10K type strain sequencing project: providing services to taxonomists for standard genome sequencing and annotation.</title>
        <authorList>
            <consortium name="The Broad Institute Genomics Platform"/>
            <consortium name="The Broad Institute Genome Sequencing Center for Infectious Disease"/>
            <person name="Wu L."/>
            <person name="Ma J."/>
        </authorList>
    </citation>
    <scope>NUCLEOTIDE SEQUENCE [LARGE SCALE GENOMIC DNA]</scope>
    <source>
        <strain evidence="4">JCM 17923</strain>
    </source>
</reference>
<keyword evidence="4" id="KW-1185">Reference proteome</keyword>
<dbReference type="InterPro" id="IPR052557">
    <property type="entry name" value="CAP/Cytokinesis_protein"/>
</dbReference>
<dbReference type="InterPro" id="IPR002931">
    <property type="entry name" value="Transglutaminase-like"/>
</dbReference>
<dbReference type="Pfam" id="PF01841">
    <property type="entry name" value="Transglut_core"/>
    <property type="match status" value="1"/>
</dbReference>